<reference evidence="12" key="1">
    <citation type="submission" date="2020-10" db="EMBL/GenBank/DDBJ databases">
        <authorList>
            <person name="Gilroy R."/>
        </authorList>
    </citation>
    <scope>NUCLEOTIDE SEQUENCE</scope>
    <source>
        <strain evidence="12">G3-8215</strain>
    </source>
</reference>
<sequence length="452" mass="49670">MSNNIDLKRGLDIPITGTAVQKTKKAVKPDVVAVKPTDFRGLLPRLLVREGDKVLAGSPILADKKSPEILFASPVSGTVTEIVRGEKRKLLEVRIKADESQEYVDFGSRKVAGLSAGEIKEALLKSGLWPAFIQRPYGIIANPEVRPKAIFISAFTTAPLAASTEYAFRDEMDYIQTAINAISKLTDGGVHVSLNSSNYSGTPFHKLENVVFHVFSGKHPAGNVGVQIHHVSPIMKGETVWTVSPLMLAAIGKLFATGKYDMSRLVAVTGPEASAPCYVQGIAGMQMDCIADFRKDKTAETRFISGDVLTGTNVGEHGFLGFYDNQVTLIEEGNKYEMLGWAKPFRTSLFSFSHTYFSWLTPNKKYEMDTNLHGGPRAFVMSDVYGKVLPMDIYPVYLIKACLAGDIDKMEKFGIYEVLEEDLALCEYVCPSKVEIQSILSDGINLMMKEMA</sequence>
<dbReference type="EC" id="7.2.1.1" evidence="8"/>
<keyword evidence="6 8" id="KW-0830">Ubiquinone</keyword>
<keyword evidence="4 8" id="KW-0915">Sodium</keyword>
<comment type="function">
    <text evidence="8">NQR complex catalyzes the reduction of ubiquinone-1 to ubiquinol by two successive reactions, coupled with the transport of Na(+) ions from the cytoplasm to the periplasm. NqrA to NqrE are probably involved in the second step, the conversion of ubisemiquinone to ubiquinol.</text>
</comment>
<dbReference type="AlphaFoldDB" id="A0A940IIH1"/>
<keyword evidence="1 8" id="KW-0813">Transport</keyword>
<evidence type="ECO:0000259" key="9">
    <source>
        <dbReference type="Pfam" id="PF05896"/>
    </source>
</evidence>
<organism evidence="12 13">
    <name type="scientific">Candidatus Cryptobacteroides avicola</name>
    <dbReference type="NCBI Taxonomy" id="2840757"/>
    <lineage>
        <taxon>Bacteria</taxon>
        <taxon>Pseudomonadati</taxon>
        <taxon>Bacteroidota</taxon>
        <taxon>Bacteroidia</taxon>
        <taxon>Bacteroidales</taxon>
        <taxon>Candidatus Cryptobacteroides</taxon>
    </lineage>
</organism>
<evidence type="ECO:0000259" key="11">
    <source>
        <dbReference type="Pfam" id="PF24836"/>
    </source>
</evidence>
<comment type="subunit">
    <text evidence="8">Composed of six subunits; NqrA, NqrB, NqrC, NqrD, NqrE and NqrF.</text>
</comment>
<dbReference type="InterPro" id="IPR022615">
    <property type="entry name" value="NqrA_C_domain"/>
</dbReference>
<keyword evidence="3 8" id="KW-0520">NAD</keyword>
<dbReference type="InterPro" id="IPR008703">
    <property type="entry name" value="NqrA"/>
</dbReference>
<dbReference type="InterPro" id="IPR056147">
    <property type="entry name" value="NQRA_N"/>
</dbReference>
<keyword evidence="5 8" id="KW-0406">Ion transport</keyword>
<dbReference type="Pfam" id="PF11973">
    <property type="entry name" value="NQRA_SLBB"/>
    <property type="match status" value="1"/>
</dbReference>
<feature type="domain" description="NqrA second alpha/beta" evidence="11">
    <location>
        <begin position="115"/>
        <end position="259"/>
    </location>
</feature>
<dbReference type="NCBIfam" id="TIGR01936">
    <property type="entry name" value="nqrA"/>
    <property type="match status" value="1"/>
</dbReference>
<dbReference type="NCBIfam" id="NF003761">
    <property type="entry name" value="PRK05352.1-4"/>
    <property type="match status" value="1"/>
</dbReference>
<evidence type="ECO:0000256" key="4">
    <source>
        <dbReference type="ARBA" id="ARBA00023053"/>
    </source>
</evidence>
<comment type="similarity">
    <text evidence="8">Belongs to the NqrA family.</text>
</comment>
<feature type="domain" description="NqrA N-terminal barrel-sandwich hybrid" evidence="9">
    <location>
        <begin position="5"/>
        <end position="98"/>
    </location>
</feature>
<dbReference type="Pfam" id="PF24836">
    <property type="entry name" value="NQRA_2nd"/>
    <property type="match status" value="1"/>
</dbReference>
<accession>A0A940IIH1</accession>
<dbReference type="GO" id="GO:0016655">
    <property type="term" value="F:oxidoreductase activity, acting on NAD(P)H, quinone or similar compound as acceptor"/>
    <property type="evidence" value="ECO:0007669"/>
    <property type="project" value="UniProtKB-UniRule"/>
</dbReference>
<gene>
    <name evidence="8" type="primary">nqrA</name>
    <name evidence="12" type="ORF">IAB75_06490</name>
</gene>
<dbReference type="Pfam" id="PF05896">
    <property type="entry name" value="NQRA_N"/>
    <property type="match status" value="1"/>
</dbReference>
<name>A0A940IIH1_9BACT</name>
<dbReference type="HAMAP" id="MF_00425">
    <property type="entry name" value="NqrA"/>
    <property type="match status" value="1"/>
</dbReference>
<dbReference type="PANTHER" id="PTHR37839">
    <property type="entry name" value="NA(+)-TRANSLOCATING NADH-QUINONE REDUCTASE SUBUNIT A"/>
    <property type="match status" value="1"/>
</dbReference>
<dbReference type="InterPro" id="IPR056148">
    <property type="entry name" value="NQRA_2nd"/>
</dbReference>
<keyword evidence="2 8" id="KW-1278">Translocase</keyword>
<evidence type="ECO:0000256" key="7">
    <source>
        <dbReference type="ARBA" id="ARBA00023201"/>
    </source>
</evidence>
<evidence type="ECO:0000256" key="1">
    <source>
        <dbReference type="ARBA" id="ARBA00022448"/>
    </source>
</evidence>
<evidence type="ECO:0000313" key="13">
    <source>
        <dbReference type="Proteomes" id="UP000725002"/>
    </source>
</evidence>
<keyword evidence="7 8" id="KW-0739">Sodium transport</keyword>
<comment type="catalytic activity">
    <reaction evidence="8">
        <text>a ubiquinone + n Na(+)(in) + NADH + H(+) = a ubiquinol + n Na(+)(out) + NAD(+)</text>
        <dbReference type="Rhea" id="RHEA:47748"/>
        <dbReference type="Rhea" id="RHEA-COMP:9565"/>
        <dbReference type="Rhea" id="RHEA-COMP:9566"/>
        <dbReference type="ChEBI" id="CHEBI:15378"/>
        <dbReference type="ChEBI" id="CHEBI:16389"/>
        <dbReference type="ChEBI" id="CHEBI:17976"/>
        <dbReference type="ChEBI" id="CHEBI:29101"/>
        <dbReference type="ChEBI" id="CHEBI:57540"/>
        <dbReference type="ChEBI" id="CHEBI:57945"/>
        <dbReference type="EC" id="7.2.1.1"/>
    </reaction>
</comment>
<evidence type="ECO:0000256" key="2">
    <source>
        <dbReference type="ARBA" id="ARBA00022967"/>
    </source>
</evidence>
<dbReference type="Proteomes" id="UP000725002">
    <property type="component" value="Unassembled WGS sequence"/>
</dbReference>
<dbReference type="EMBL" id="JADILV010000042">
    <property type="protein sequence ID" value="MBO8483745.1"/>
    <property type="molecule type" value="Genomic_DNA"/>
</dbReference>
<protein>
    <recommendedName>
        <fullName evidence="8">Na(+)-translocating NADH-quinone reductase subunit A</fullName>
        <shortName evidence="8">Na(+)-NQR subunit A</shortName>
        <shortName evidence="8">Na(+)-translocating NQR subunit A</shortName>
        <ecNumber evidence="8">7.2.1.1</ecNumber>
    </recommendedName>
    <alternativeName>
        <fullName evidence="8">NQR complex subunit A</fullName>
    </alternativeName>
    <alternativeName>
        <fullName evidence="8">NQR-1 subunit A</fullName>
    </alternativeName>
</protein>
<evidence type="ECO:0000256" key="5">
    <source>
        <dbReference type="ARBA" id="ARBA00023065"/>
    </source>
</evidence>
<evidence type="ECO:0000259" key="10">
    <source>
        <dbReference type="Pfam" id="PF11973"/>
    </source>
</evidence>
<proteinExistence type="inferred from homology"/>
<evidence type="ECO:0000256" key="6">
    <source>
        <dbReference type="ARBA" id="ARBA00023075"/>
    </source>
</evidence>
<feature type="domain" description="Na(+)-translocating NADH-quinone reductase subunit A C-terminal" evidence="10">
    <location>
        <begin position="266"/>
        <end position="314"/>
    </location>
</feature>
<reference evidence="12" key="2">
    <citation type="journal article" date="2021" name="PeerJ">
        <title>Extensive microbial diversity within the chicken gut microbiome revealed by metagenomics and culture.</title>
        <authorList>
            <person name="Gilroy R."/>
            <person name="Ravi A."/>
            <person name="Getino M."/>
            <person name="Pursley I."/>
            <person name="Horton D.L."/>
            <person name="Alikhan N.F."/>
            <person name="Baker D."/>
            <person name="Gharbi K."/>
            <person name="Hall N."/>
            <person name="Watson M."/>
            <person name="Adriaenssens E.M."/>
            <person name="Foster-Nyarko E."/>
            <person name="Jarju S."/>
            <person name="Secka A."/>
            <person name="Antonio M."/>
            <person name="Oren A."/>
            <person name="Chaudhuri R.R."/>
            <person name="La Ragione R."/>
            <person name="Hildebrand F."/>
            <person name="Pallen M.J."/>
        </authorList>
    </citation>
    <scope>NUCLEOTIDE SEQUENCE</scope>
    <source>
        <strain evidence="12">G3-8215</strain>
    </source>
</reference>
<comment type="caution">
    <text evidence="12">The sequence shown here is derived from an EMBL/GenBank/DDBJ whole genome shotgun (WGS) entry which is preliminary data.</text>
</comment>
<evidence type="ECO:0000256" key="3">
    <source>
        <dbReference type="ARBA" id="ARBA00023027"/>
    </source>
</evidence>
<evidence type="ECO:0000256" key="8">
    <source>
        <dbReference type="HAMAP-Rule" id="MF_00425"/>
    </source>
</evidence>
<dbReference type="PANTHER" id="PTHR37839:SF1">
    <property type="entry name" value="NA(+)-TRANSLOCATING NADH-QUINONE REDUCTASE SUBUNIT A"/>
    <property type="match status" value="1"/>
</dbReference>
<evidence type="ECO:0000313" key="12">
    <source>
        <dbReference type="EMBL" id="MBO8483745.1"/>
    </source>
</evidence>
<dbReference type="GO" id="GO:0006814">
    <property type="term" value="P:sodium ion transport"/>
    <property type="evidence" value="ECO:0007669"/>
    <property type="project" value="UniProtKB-UniRule"/>
</dbReference>